<accession>A0A9W8MDT6</accession>
<dbReference type="PANTHER" id="PTHR48081">
    <property type="entry name" value="AB HYDROLASE SUPERFAMILY PROTEIN C4A8.06C"/>
    <property type="match status" value="1"/>
</dbReference>
<dbReference type="PANTHER" id="PTHR48081:SF26">
    <property type="entry name" value="ALPHA_BETA HYDROLASE FOLD-3 DOMAIN-CONTAINING PROTEIN"/>
    <property type="match status" value="1"/>
</dbReference>
<proteinExistence type="predicted"/>
<evidence type="ECO:0000313" key="4">
    <source>
        <dbReference type="EMBL" id="KAJ2928295.1"/>
    </source>
</evidence>
<organism evidence="4 5">
    <name type="scientific">Candolleomyces eurysporus</name>
    <dbReference type="NCBI Taxonomy" id="2828524"/>
    <lineage>
        <taxon>Eukaryota</taxon>
        <taxon>Fungi</taxon>
        <taxon>Dikarya</taxon>
        <taxon>Basidiomycota</taxon>
        <taxon>Agaricomycotina</taxon>
        <taxon>Agaricomycetes</taxon>
        <taxon>Agaricomycetidae</taxon>
        <taxon>Agaricales</taxon>
        <taxon>Agaricineae</taxon>
        <taxon>Psathyrellaceae</taxon>
        <taxon>Candolleomyces</taxon>
    </lineage>
</organism>
<dbReference type="Gene3D" id="3.40.50.1820">
    <property type="entry name" value="alpha/beta hydrolase"/>
    <property type="match status" value="1"/>
</dbReference>
<dbReference type="Pfam" id="PF07859">
    <property type="entry name" value="Abhydrolase_3"/>
    <property type="match status" value="1"/>
</dbReference>
<feature type="domain" description="Alpha/beta hydrolase fold-3" evidence="3">
    <location>
        <begin position="139"/>
        <end position="354"/>
    </location>
</feature>
<dbReference type="InterPro" id="IPR029058">
    <property type="entry name" value="AB_hydrolase_fold"/>
</dbReference>
<evidence type="ECO:0000259" key="3">
    <source>
        <dbReference type="Pfam" id="PF07859"/>
    </source>
</evidence>
<keyword evidence="2" id="KW-0472">Membrane</keyword>
<evidence type="ECO:0000313" key="5">
    <source>
        <dbReference type="Proteomes" id="UP001140091"/>
    </source>
</evidence>
<evidence type="ECO:0000256" key="2">
    <source>
        <dbReference type="SAM" id="Phobius"/>
    </source>
</evidence>
<protein>
    <recommendedName>
        <fullName evidence="3">Alpha/beta hydrolase fold-3 domain-containing protein</fullName>
    </recommendedName>
</protein>
<keyword evidence="2" id="KW-1133">Transmembrane helix</keyword>
<gene>
    <name evidence="4" type="ORF">H1R20_g8778</name>
</gene>
<keyword evidence="5" id="KW-1185">Reference proteome</keyword>
<feature type="transmembrane region" description="Helical" evidence="2">
    <location>
        <begin position="12"/>
        <end position="33"/>
    </location>
</feature>
<dbReference type="InterPro" id="IPR050300">
    <property type="entry name" value="GDXG_lipolytic_enzyme"/>
</dbReference>
<dbReference type="SUPFAM" id="SSF53474">
    <property type="entry name" value="alpha/beta-Hydrolases"/>
    <property type="match status" value="1"/>
</dbReference>
<comment type="caution">
    <text evidence="4">The sequence shown here is derived from an EMBL/GenBank/DDBJ whole genome shotgun (WGS) entry which is preliminary data.</text>
</comment>
<name>A0A9W8MDT6_9AGAR</name>
<dbReference type="Proteomes" id="UP001140091">
    <property type="component" value="Unassembled WGS sequence"/>
</dbReference>
<sequence>MSSFPFRQQPLKGLYIIYQLVTTLFIRLPFWVVTSLPSSARARPTWTFKRALFINFVRHFTKFTFETGVAPVANYLAIKSGEGVNGVWIDPATELITGDLEKWAEIAKVKPTRLPGYWFHQKGSTITVGSSPQPGEKVVLNLHGGAYIRMSAHPSDPTANVVRGILKNIPSIRRVFSVEYRLSSAKPFTVAHPFPTSLIDALAGYNYLVNVVGYSPSDIIICGDSAGANLAYALTRYLVENQDSTNPKLPAPPGALILLSPWSDLSRSHDGIGSAISCVKSDYLSADHIVEYAKDAFTGPHGRVIADSNPYISPACILPGFEVSFKGFPRTFINSGGGEVLIDQIRLLRDRMVADLGEGDGVKAGEGKVRYYEAADACHDYLVLSPHEPERTETFKVIAQWVQA</sequence>
<dbReference type="InterPro" id="IPR013094">
    <property type="entry name" value="AB_hydrolase_3"/>
</dbReference>
<keyword evidence="2" id="KW-0812">Transmembrane</keyword>
<dbReference type="EMBL" id="JANBPK010000931">
    <property type="protein sequence ID" value="KAJ2928295.1"/>
    <property type="molecule type" value="Genomic_DNA"/>
</dbReference>
<evidence type="ECO:0000256" key="1">
    <source>
        <dbReference type="ARBA" id="ARBA00022801"/>
    </source>
</evidence>
<dbReference type="AlphaFoldDB" id="A0A9W8MDT6"/>
<feature type="non-terminal residue" evidence="4">
    <location>
        <position position="404"/>
    </location>
</feature>
<keyword evidence="1" id="KW-0378">Hydrolase</keyword>
<reference evidence="4" key="1">
    <citation type="submission" date="2022-06" db="EMBL/GenBank/DDBJ databases">
        <title>Genome Sequence of Candolleomyces eurysporus.</title>
        <authorList>
            <person name="Buettner E."/>
        </authorList>
    </citation>
    <scope>NUCLEOTIDE SEQUENCE</scope>
    <source>
        <strain evidence="4">VTCC 930004</strain>
    </source>
</reference>
<dbReference type="OrthoDB" id="2152029at2759"/>
<dbReference type="GO" id="GO:0016787">
    <property type="term" value="F:hydrolase activity"/>
    <property type="evidence" value="ECO:0007669"/>
    <property type="project" value="UniProtKB-KW"/>
</dbReference>